<evidence type="ECO:0008006" key="4">
    <source>
        <dbReference type="Google" id="ProtNLM"/>
    </source>
</evidence>
<feature type="transmembrane region" description="Helical" evidence="1">
    <location>
        <begin position="103"/>
        <end position="122"/>
    </location>
</feature>
<name>A0A3G2S2U4_MALR7</name>
<reference evidence="2 3" key="1">
    <citation type="submission" date="2018-10" db="EMBL/GenBank/DDBJ databases">
        <title>Complete genome sequence of Malassezia restricta CBS 7877.</title>
        <authorList>
            <person name="Morand S.C."/>
            <person name="Bertignac M."/>
            <person name="Iltis A."/>
            <person name="Kolder I."/>
            <person name="Pirovano W."/>
            <person name="Jourdain R."/>
            <person name="Clavaud C."/>
        </authorList>
    </citation>
    <scope>NUCLEOTIDE SEQUENCE [LARGE SCALE GENOMIC DNA]</scope>
    <source>
        <strain evidence="2 3">CBS 7877</strain>
    </source>
</reference>
<organism evidence="2 3">
    <name type="scientific">Malassezia restricta (strain ATCC 96810 / NBRC 103918 / CBS 7877)</name>
    <name type="common">Seborrheic dermatitis infection agent</name>
    <dbReference type="NCBI Taxonomy" id="425264"/>
    <lineage>
        <taxon>Eukaryota</taxon>
        <taxon>Fungi</taxon>
        <taxon>Dikarya</taxon>
        <taxon>Basidiomycota</taxon>
        <taxon>Ustilaginomycotina</taxon>
        <taxon>Malasseziomycetes</taxon>
        <taxon>Malasseziales</taxon>
        <taxon>Malasseziaceae</taxon>
        <taxon>Malassezia</taxon>
    </lineage>
</organism>
<dbReference type="PANTHER" id="PTHR13439:SF72">
    <property type="entry name" value="TLC DOMAIN-CONTAINING PROTEIN"/>
    <property type="match status" value="1"/>
</dbReference>
<dbReference type="InterPro" id="IPR050846">
    <property type="entry name" value="TLCD"/>
</dbReference>
<keyword evidence="3" id="KW-1185">Reference proteome</keyword>
<feature type="transmembrane region" description="Helical" evidence="1">
    <location>
        <begin position="179"/>
        <end position="199"/>
    </location>
</feature>
<dbReference type="PANTHER" id="PTHR13439">
    <property type="entry name" value="CT120 PROTEIN"/>
    <property type="match status" value="1"/>
</dbReference>
<feature type="transmembrane region" description="Helical" evidence="1">
    <location>
        <begin position="152"/>
        <end position="172"/>
    </location>
</feature>
<gene>
    <name evidence="2" type="ORF">DNF11_1330</name>
</gene>
<dbReference type="OrthoDB" id="341353at2759"/>
<keyword evidence="1" id="KW-1133">Transmembrane helix</keyword>
<keyword evidence="1" id="KW-0812">Transmembrane</keyword>
<sequence>MSRWVNVADMETLYPHIWEALTHPYIRQFLKSFFLVQGVYQLFACTLVAGKSDEQQRKRSWIITTFAAFCSSMMSIPFVFDLFWCHLDWRRVTEHRETIADPLTLFFMAYLSCDLVTGVFCYRKFVNLSSGWIHHIVYFLFCMYWIQKGWSHCFAINLCMELPTWIMGIGTLKPRFRSYWAFTTSFLSTRILLHLIIIYSLSVPSGNHVNKEAPSKMPLLFAVLAFPMHVIWAYKSVRGLRRRMKKLAEEAKAREKARLAAIDEATRLLDSADELELGHDDTRLAGAPSTRVTHRSMHAKARAMQLVSNAAYVLWHSAPEAWRQAYREELDFNKKQGIDPKDLRRSALVRRALARHLLHGNKRGHNVPLVKEDDEDDDLEDWMSITSLDSFDHDKPRKGLQVSIGKGIRINMPRELDPILHGQKYVVSEYPVDREASGSRRQRIVGQMRRRFEVARRDMVVF</sequence>
<dbReference type="STRING" id="425264.A0A3G2S2U4"/>
<feature type="transmembrane region" description="Helical" evidence="1">
    <location>
        <begin position="61"/>
        <end position="83"/>
    </location>
</feature>
<dbReference type="AlphaFoldDB" id="A0A3G2S2U4"/>
<evidence type="ECO:0000256" key="1">
    <source>
        <dbReference type="SAM" id="Phobius"/>
    </source>
</evidence>
<feature type="transmembrane region" description="Helical" evidence="1">
    <location>
        <begin position="219"/>
        <end position="237"/>
    </location>
</feature>
<dbReference type="VEuPathDB" id="FungiDB:DNF11_1330"/>
<keyword evidence="1" id="KW-0472">Membrane</keyword>
<accession>A0A3G2S2U4</accession>
<dbReference type="EMBL" id="CP033149">
    <property type="protein sequence ID" value="AYO42280.1"/>
    <property type="molecule type" value="Genomic_DNA"/>
</dbReference>
<proteinExistence type="predicted"/>
<dbReference type="GO" id="GO:0055088">
    <property type="term" value="P:lipid homeostasis"/>
    <property type="evidence" value="ECO:0007669"/>
    <property type="project" value="TreeGrafter"/>
</dbReference>
<feature type="transmembrane region" description="Helical" evidence="1">
    <location>
        <begin position="129"/>
        <end position="146"/>
    </location>
</feature>
<protein>
    <recommendedName>
        <fullName evidence="4">TLC domain-containing protein</fullName>
    </recommendedName>
</protein>
<evidence type="ECO:0000313" key="3">
    <source>
        <dbReference type="Proteomes" id="UP000269793"/>
    </source>
</evidence>
<evidence type="ECO:0000313" key="2">
    <source>
        <dbReference type="EMBL" id="AYO42280.1"/>
    </source>
</evidence>
<dbReference type="Proteomes" id="UP000269793">
    <property type="component" value="Chromosome II"/>
</dbReference>
<dbReference type="GO" id="GO:0005783">
    <property type="term" value="C:endoplasmic reticulum"/>
    <property type="evidence" value="ECO:0007669"/>
    <property type="project" value="TreeGrafter"/>
</dbReference>